<dbReference type="CDD" id="cd09916">
    <property type="entry name" value="CpxP_like"/>
    <property type="match status" value="1"/>
</dbReference>
<evidence type="ECO:0000256" key="1">
    <source>
        <dbReference type="ARBA" id="ARBA00004418"/>
    </source>
</evidence>
<dbReference type="PANTHER" id="PTHR38102:SF1">
    <property type="entry name" value="PERIPLASMIC CHAPERONE SPY"/>
    <property type="match status" value="1"/>
</dbReference>
<proteinExistence type="inferred from homology"/>
<organism evidence="7 8">
    <name type="scientific">Wohlfahrtiimonas larvae</name>
    <dbReference type="NCBI Taxonomy" id="1157986"/>
    <lineage>
        <taxon>Bacteria</taxon>
        <taxon>Pseudomonadati</taxon>
        <taxon>Pseudomonadota</taxon>
        <taxon>Gammaproteobacteria</taxon>
        <taxon>Cardiobacteriales</taxon>
        <taxon>Ignatzschineriaceae</taxon>
        <taxon>Wohlfahrtiimonas</taxon>
    </lineage>
</organism>
<evidence type="ECO:0000256" key="3">
    <source>
        <dbReference type="ARBA" id="ARBA00022729"/>
    </source>
</evidence>
<evidence type="ECO:0000256" key="2">
    <source>
        <dbReference type="ARBA" id="ARBA00008441"/>
    </source>
</evidence>
<evidence type="ECO:0000313" key="8">
    <source>
        <dbReference type="Proteomes" id="UP001500631"/>
    </source>
</evidence>
<feature type="region of interest" description="Disordered" evidence="5">
    <location>
        <begin position="117"/>
        <end position="157"/>
    </location>
</feature>
<keyword evidence="8" id="KW-1185">Reference proteome</keyword>
<keyword evidence="3 6" id="KW-0732">Signal</keyword>
<comment type="caution">
    <text evidence="7">The sequence shown here is derived from an EMBL/GenBank/DDBJ whole genome shotgun (WGS) entry which is preliminary data.</text>
</comment>
<dbReference type="Gene3D" id="1.20.120.1490">
    <property type="match status" value="1"/>
</dbReference>
<comment type="subcellular location">
    <subcellularLocation>
        <location evidence="1">Periplasm</location>
    </subcellularLocation>
</comment>
<dbReference type="PANTHER" id="PTHR38102">
    <property type="entry name" value="PERIPLASMIC CHAPERONE SPY"/>
    <property type="match status" value="1"/>
</dbReference>
<accession>A0ABP9MHI0</accession>
<dbReference type="Pfam" id="PF07813">
    <property type="entry name" value="LTXXQ"/>
    <property type="match status" value="1"/>
</dbReference>
<evidence type="ECO:0000256" key="4">
    <source>
        <dbReference type="ARBA" id="ARBA00022764"/>
    </source>
</evidence>
<feature type="signal peptide" evidence="6">
    <location>
        <begin position="1"/>
        <end position="21"/>
    </location>
</feature>
<reference evidence="8" key="1">
    <citation type="journal article" date="2019" name="Int. J. Syst. Evol. Microbiol.">
        <title>The Global Catalogue of Microorganisms (GCM) 10K type strain sequencing project: providing services to taxonomists for standard genome sequencing and annotation.</title>
        <authorList>
            <consortium name="The Broad Institute Genomics Platform"/>
            <consortium name="The Broad Institute Genome Sequencing Center for Infectious Disease"/>
            <person name="Wu L."/>
            <person name="Ma J."/>
        </authorList>
    </citation>
    <scope>NUCLEOTIDE SEQUENCE [LARGE SCALE GENOMIC DNA]</scope>
    <source>
        <strain evidence="8">JCM 18424</strain>
    </source>
</reference>
<dbReference type="RefSeq" id="WP_077924865.1">
    <property type="nucleotide sequence ID" value="NZ_BAABKE010000002.1"/>
</dbReference>
<dbReference type="EMBL" id="BAABKE010000002">
    <property type="protein sequence ID" value="GAA5096785.1"/>
    <property type="molecule type" value="Genomic_DNA"/>
</dbReference>
<dbReference type="InterPro" id="IPR012899">
    <property type="entry name" value="LTXXQ"/>
</dbReference>
<name>A0ABP9MHI0_9GAMM</name>
<dbReference type="InterPro" id="IPR052211">
    <property type="entry name" value="Cpx_auxiliary_protein"/>
</dbReference>
<sequence length="157" mass="18431">MKNKIALTVIAMIALSGSAMAQMHQGNKNHNMDDQAYNHMSQELKLTDEQRAQMKTLHENIRTENQAAREAHRAEMEKFYNNPKFNEDEAKQLAQKQRDDRAVRKMKHRHAMNQILTPEQRAQHSEMMQNHQKNRHMTGKKGEHRMNGGNHNMKHNN</sequence>
<evidence type="ECO:0000256" key="5">
    <source>
        <dbReference type="SAM" id="MobiDB-lite"/>
    </source>
</evidence>
<comment type="similarity">
    <text evidence="2">Belongs to the CpxP/Spy family.</text>
</comment>
<evidence type="ECO:0000256" key="6">
    <source>
        <dbReference type="SAM" id="SignalP"/>
    </source>
</evidence>
<dbReference type="Proteomes" id="UP001500631">
    <property type="component" value="Unassembled WGS sequence"/>
</dbReference>
<evidence type="ECO:0000313" key="7">
    <source>
        <dbReference type="EMBL" id="GAA5096785.1"/>
    </source>
</evidence>
<protein>
    <submittedName>
        <fullName evidence="7">CpxP family protein</fullName>
    </submittedName>
</protein>
<feature type="chain" id="PRO_5047165612" evidence="6">
    <location>
        <begin position="22"/>
        <end position="157"/>
    </location>
</feature>
<gene>
    <name evidence="7" type="ORF">GCM10023338_07580</name>
</gene>
<keyword evidence="4" id="KW-0574">Periplasm</keyword>